<reference evidence="2" key="3">
    <citation type="submission" date="2018-08" db="UniProtKB">
        <authorList>
            <consortium name="EnsemblPlants"/>
        </authorList>
    </citation>
    <scope>IDENTIFICATION</scope>
    <source>
        <strain evidence="2">cv. Bd21</strain>
    </source>
</reference>
<dbReference type="Gramene" id="KQK18263">
    <property type="protein sequence ID" value="KQK18263"/>
    <property type="gene ID" value="BRADI_1g40178v3"/>
</dbReference>
<dbReference type="Proteomes" id="UP000008810">
    <property type="component" value="Chromosome 1"/>
</dbReference>
<evidence type="ECO:0000313" key="3">
    <source>
        <dbReference type="Proteomes" id="UP000008810"/>
    </source>
</evidence>
<name>A0A0Q3H5U7_BRADI</name>
<organism evidence="1">
    <name type="scientific">Brachypodium distachyon</name>
    <name type="common">Purple false brome</name>
    <name type="synonym">Trachynia distachya</name>
    <dbReference type="NCBI Taxonomy" id="15368"/>
    <lineage>
        <taxon>Eukaryota</taxon>
        <taxon>Viridiplantae</taxon>
        <taxon>Streptophyta</taxon>
        <taxon>Embryophyta</taxon>
        <taxon>Tracheophyta</taxon>
        <taxon>Spermatophyta</taxon>
        <taxon>Magnoliopsida</taxon>
        <taxon>Liliopsida</taxon>
        <taxon>Poales</taxon>
        <taxon>Poaceae</taxon>
        <taxon>BOP clade</taxon>
        <taxon>Pooideae</taxon>
        <taxon>Stipodae</taxon>
        <taxon>Brachypodieae</taxon>
        <taxon>Brachypodium</taxon>
    </lineage>
</organism>
<gene>
    <name evidence="1" type="ORF">BRADI_1g40178v3</name>
</gene>
<proteinExistence type="predicted"/>
<reference evidence="1" key="2">
    <citation type="submission" date="2017-06" db="EMBL/GenBank/DDBJ databases">
        <title>WGS assembly of Brachypodium distachyon.</title>
        <authorList>
            <consortium name="The International Brachypodium Initiative"/>
            <person name="Lucas S."/>
            <person name="Harmon-Smith M."/>
            <person name="Lail K."/>
            <person name="Tice H."/>
            <person name="Grimwood J."/>
            <person name="Bruce D."/>
            <person name="Barry K."/>
            <person name="Shu S."/>
            <person name="Lindquist E."/>
            <person name="Wang M."/>
            <person name="Pitluck S."/>
            <person name="Vogel J.P."/>
            <person name="Garvin D.F."/>
            <person name="Mockler T.C."/>
            <person name="Schmutz J."/>
            <person name="Rokhsar D."/>
            <person name="Bevan M.W."/>
        </authorList>
    </citation>
    <scope>NUCLEOTIDE SEQUENCE</scope>
    <source>
        <strain evidence="1">Bd21</strain>
    </source>
</reference>
<keyword evidence="3" id="KW-1185">Reference proteome</keyword>
<reference evidence="1 2" key="1">
    <citation type="journal article" date="2010" name="Nature">
        <title>Genome sequencing and analysis of the model grass Brachypodium distachyon.</title>
        <authorList>
            <consortium name="International Brachypodium Initiative"/>
        </authorList>
    </citation>
    <scope>NUCLEOTIDE SEQUENCE [LARGE SCALE GENOMIC DNA]</scope>
    <source>
        <strain evidence="1 2">Bd21</strain>
    </source>
</reference>
<evidence type="ECO:0000313" key="2">
    <source>
        <dbReference type="EnsemblPlants" id="KQK18263"/>
    </source>
</evidence>
<accession>A0A0Q3H5U7</accession>
<dbReference type="AlphaFoldDB" id="A0A0Q3H5U7"/>
<sequence length="80" mass="9165">MQLLRQIRGDSWIEKKSGSKLPVCVEEQRWKCPMCGQIVRFIRGSHCFVLFGSLFFPSTDQHLVESDLNLGQLVTVLTLL</sequence>
<protein>
    <submittedName>
        <fullName evidence="1 2">Uncharacterized protein</fullName>
    </submittedName>
</protein>
<dbReference type="EnsemblPlants" id="KQK18263">
    <property type="protein sequence ID" value="KQK18263"/>
    <property type="gene ID" value="BRADI_1g40178v3"/>
</dbReference>
<evidence type="ECO:0000313" key="1">
    <source>
        <dbReference type="EMBL" id="KQK18263.1"/>
    </source>
</evidence>
<dbReference type="EMBL" id="CM000880">
    <property type="protein sequence ID" value="KQK18263.1"/>
    <property type="molecule type" value="Genomic_DNA"/>
</dbReference>
<dbReference type="InParanoid" id="A0A0Q3H5U7"/>